<feature type="domain" description="Histidine-specific methyltransferase SAM-dependent" evidence="11">
    <location>
        <begin position="19"/>
        <end position="319"/>
    </location>
</feature>
<evidence type="ECO:0000256" key="3">
    <source>
        <dbReference type="ARBA" id="ARBA00022723"/>
    </source>
</evidence>
<dbReference type="SUPFAM" id="SSF56436">
    <property type="entry name" value="C-type lectin-like"/>
    <property type="match status" value="1"/>
</dbReference>
<evidence type="ECO:0000256" key="9">
    <source>
        <dbReference type="SAM" id="MobiDB-lite"/>
    </source>
</evidence>
<dbReference type="InterPro" id="IPR042095">
    <property type="entry name" value="SUMF_sf"/>
</dbReference>
<feature type="compositionally biased region" description="Basic and acidic residues" evidence="9">
    <location>
        <begin position="1390"/>
        <end position="1399"/>
    </location>
</feature>
<evidence type="ECO:0000256" key="5">
    <source>
        <dbReference type="ARBA" id="ARBA00022833"/>
    </source>
</evidence>
<dbReference type="InterPro" id="IPR005532">
    <property type="entry name" value="SUMF_dom"/>
</dbReference>
<dbReference type="InterPro" id="IPR013083">
    <property type="entry name" value="Znf_RING/FYVE/PHD"/>
</dbReference>
<organism evidence="13 14">
    <name type="scientific">Cucurbitaria berberidis CBS 394.84</name>
    <dbReference type="NCBI Taxonomy" id="1168544"/>
    <lineage>
        <taxon>Eukaryota</taxon>
        <taxon>Fungi</taxon>
        <taxon>Dikarya</taxon>
        <taxon>Ascomycota</taxon>
        <taxon>Pezizomycotina</taxon>
        <taxon>Dothideomycetes</taxon>
        <taxon>Pleosporomycetidae</taxon>
        <taxon>Pleosporales</taxon>
        <taxon>Pleosporineae</taxon>
        <taxon>Cucurbitariaceae</taxon>
        <taxon>Cucurbitaria</taxon>
    </lineage>
</organism>
<dbReference type="EMBL" id="ML976619">
    <property type="protein sequence ID" value="KAF1841280.1"/>
    <property type="molecule type" value="Genomic_DNA"/>
</dbReference>
<sequence>MTTKIIDIRVDTAESDILSDIKKGLRPKDGGEKRLPTLLLYDAPGLRLFERITFLEEYYPTNAEIEVLEAYADQIAQRIPSGSILVELGSGNLRKVNILLQAVDRLDKAIEYYAVDLSLPELERTFSEIPTEGYKHVKCFGLYGTYDNALEWLKSPEIEAKPKTILWLGSSLGNFKRHEVAPFLAGFGDVLRASDTMLIGIDSCKEPERVFHAYNDRDNVTHEFILNGLEHANELMGETAFNLQDWEVVGEYDEEAGRHQAFVSPRKDVVVDGVPISQGERVRIEESYKYSREEVTKLWEGARLAENSVWANSRADYGQLDHHSDCVKFLTSLGLHLVSKPVIFFPTKPKEYAAEPVPSLSEWKDLWAAWDAVTRQMIPEEELVSKPINLRNACIFYLGHIPTFLDIHLARATDGKPSDPAYFWSMFERGIDPDVEDPTQCHAHSEIPDEWPPLADILKHQETVRERTRALYTPGEADFDGRVSRALWLGFEHEAMHLETLLYMLVQSDRVLPPPGTTVPDFAALAKQAETLAVDNEWFTIPASDIEMGLDDSDSDYTTKRYFGWDIEKPLRSAHVKSFRAKARPITNGDYAAYLAKTGKSEIPASWCSQSASKRDSVVTGHQNGANGTSQSLTEGKYVRTVYGTIPLKLAKGWPVVASYDELAGCAQWMGGRIPTVEEVQSIYKYVDDMKTLDFEQSLGNTIPAVNGHLINNGVDESPPSHALSNGNFSAATSLNPHDHFIGLGGSNVGFKHWHPVSVVEKGDKLCGQSDLGGVWEWTSTVLEKHEGFQPMELYPGYTADFFDGKHNITLGGSWATHPRIAGRKTFVNWYQRNYPHPSIHLHRASSAPPALREPSQSWVVEISFTAAMRNYCLSRCVLDPPEHLRNIISPPASLPNDRALTQPNLHGKSTGPNTQATWSTGYSLGGRTRRRLSTTADFASDPLAILARELRVSVLMLNAMFMRLRGHTCTYCLSIDEAHYKRHKDLADHLSSIYESCGNGDWTIIPSETEERGRSAAFDFDSADSGEVDRSLTPEETPSSKREKKDAKRLAKAASRSRVITQDDIRYVDSVLHSADGVTGSDGDGPRNPEEIEEIEHHLRYNAHVYSTQPNRRELKRFAQLPDADVDFDAEMERILETFRVIELIKRNTKNRGLQGKELKTFQTLVDGFKKAIVEDLVLVKKDVLEIRMRRAGYLRYTNKTAYGIVEDRYSDKNWKTGEKFTSSSSDSSGVMSPVEESGGLQSKQQESPLPQPPPPTDRPDRRHLESIHKRINGDDGLYDPVIEPYRAPLLSLLPDPTPWKKPVSLKVVATEAPEIKSGVMNAWGKVDARAQHLEGWQTVSHSKKPTAMVVQPSWGERPFAGSSRAHHSGANRTPTDRAELSSSTQTKGNDRSPEARAVRPPAATAVTGSNEPERFLAPANEPVNDLTDGHPVVSQKKKAKKAREAKRKAKKSVVQEEVASTLVVRGDSLDDTTDDVDMISSNVSTWSIADSEDAQEPKIPGVSISYGEQIAHKLRTVEVVRQEVFESQALKALSPPASCTNLAITKHGKHMHWIKFTRNFVVDQLTSPFLSSWSGCSHGTTCAFESNGVPDCPFHTPHCSCVDPLKDMCYLVYPCDDLCSSGPYNRLRGEKLMDMYEKDSRTKGRLMLVDEDLISYFMEDPSSRARNRDLSAVPERLAAEYIGCADGYIPGPLMGQERQFEHLWNKNKVIKEQISRNMLQAIQRQKFERPGAEYMCYCQENVPEEGLATKNVITCSHRDCDVVYFHKSCVKNLGVDKVSLWFCTSCEKRMKVLAHQTLRNLGYTDVTEEDSNTNFDEKKFKEMLKIPDSAMSKLKERVGHTTGKLAGFGMMTFEVDEGGRMTTKASQRF</sequence>
<feature type="region of interest" description="Disordered" evidence="9">
    <location>
        <begin position="1356"/>
        <end position="1437"/>
    </location>
</feature>
<dbReference type="InterPro" id="IPR011011">
    <property type="entry name" value="Znf_FYVE_PHD"/>
</dbReference>
<protein>
    <recommendedName>
        <fullName evidence="15">Histidine-specific methyltransferase SAM-dependent domain-containing protein</fullName>
    </recommendedName>
</protein>
<evidence type="ECO:0000256" key="2">
    <source>
        <dbReference type="ARBA" id="ARBA00022679"/>
    </source>
</evidence>
<name>A0A9P4L4B0_9PLEO</name>
<dbReference type="Pfam" id="PF10017">
    <property type="entry name" value="Methyltransf_33"/>
    <property type="match status" value="1"/>
</dbReference>
<feature type="domain" description="DinB-like" evidence="12">
    <location>
        <begin position="366"/>
        <end position="501"/>
    </location>
</feature>
<feature type="domain" description="Sulfatase-modifying factor enzyme-like" evidence="10">
    <location>
        <begin position="538"/>
        <end position="681"/>
    </location>
</feature>
<dbReference type="Proteomes" id="UP000800039">
    <property type="component" value="Unassembled WGS sequence"/>
</dbReference>
<dbReference type="InterPro" id="IPR019257">
    <property type="entry name" value="MeTrfase_dom"/>
</dbReference>
<dbReference type="InterPro" id="IPR029063">
    <property type="entry name" value="SAM-dependent_MTases_sf"/>
</dbReference>
<feature type="domain" description="Sulfatase-modifying factor enzyme-like" evidence="10">
    <location>
        <begin position="751"/>
        <end position="837"/>
    </location>
</feature>
<keyword evidence="2" id="KW-0808">Transferase</keyword>
<dbReference type="InterPro" id="IPR024775">
    <property type="entry name" value="DinB-like"/>
</dbReference>
<dbReference type="InterPro" id="IPR017805">
    <property type="entry name" value="SAM_MeTrfase_EasF-type_put"/>
</dbReference>
<dbReference type="GeneID" id="63853473"/>
<accession>A0A9P4L4B0</accession>
<dbReference type="NCBIfam" id="TIGR03439">
    <property type="entry name" value="methyl_EasF"/>
    <property type="match status" value="1"/>
</dbReference>
<dbReference type="Gene3D" id="3.40.50.150">
    <property type="entry name" value="Vaccinia Virus protein VP39"/>
    <property type="match status" value="1"/>
</dbReference>
<dbReference type="GO" id="GO:0032259">
    <property type="term" value="P:methylation"/>
    <property type="evidence" value="ECO:0007669"/>
    <property type="project" value="UniProtKB-KW"/>
</dbReference>
<keyword evidence="6" id="KW-0560">Oxidoreductase</keyword>
<evidence type="ECO:0000256" key="6">
    <source>
        <dbReference type="ARBA" id="ARBA00023002"/>
    </source>
</evidence>
<dbReference type="Pfam" id="PF12867">
    <property type="entry name" value="DinB_2"/>
    <property type="match status" value="1"/>
</dbReference>
<evidence type="ECO:0000259" key="10">
    <source>
        <dbReference type="Pfam" id="PF03781"/>
    </source>
</evidence>
<proteinExistence type="predicted"/>
<evidence type="ECO:0000256" key="4">
    <source>
        <dbReference type="ARBA" id="ARBA00022771"/>
    </source>
</evidence>
<dbReference type="PROSITE" id="PS01359">
    <property type="entry name" value="ZF_PHD_1"/>
    <property type="match status" value="1"/>
</dbReference>
<reference evidence="13" key="1">
    <citation type="submission" date="2020-01" db="EMBL/GenBank/DDBJ databases">
        <authorList>
            <consortium name="DOE Joint Genome Institute"/>
            <person name="Haridas S."/>
            <person name="Albert R."/>
            <person name="Binder M."/>
            <person name="Bloem J."/>
            <person name="Labutti K."/>
            <person name="Salamov A."/>
            <person name="Andreopoulos B."/>
            <person name="Baker S.E."/>
            <person name="Barry K."/>
            <person name="Bills G."/>
            <person name="Bluhm B.H."/>
            <person name="Cannon C."/>
            <person name="Castanera R."/>
            <person name="Culley D.E."/>
            <person name="Daum C."/>
            <person name="Ezra D."/>
            <person name="Gonzalez J.B."/>
            <person name="Henrissat B."/>
            <person name="Kuo A."/>
            <person name="Liang C."/>
            <person name="Lipzen A."/>
            <person name="Lutzoni F."/>
            <person name="Magnuson J."/>
            <person name="Mondo S."/>
            <person name="Nolan M."/>
            <person name="Ohm R."/>
            <person name="Pangilinan J."/>
            <person name="Park H.-J."/>
            <person name="Ramirez L."/>
            <person name="Alfaro M."/>
            <person name="Sun H."/>
            <person name="Tritt A."/>
            <person name="Yoshinaga Y."/>
            <person name="Zwiers L.-H."/>
            <person name="Turgeon B.G."/>
            <person name="Goodwin S.B."/>
            <person name="Spatafora J.W."/>
            <person name="Crous P.W."/>
            <person name="Grigoriev I.V."/>
        </authorList>
    </citation>
    <scope>NUCLEOTIDE SEQUENCE</scope>
    <source>
        <strain evidence="13">CBS 394.84</strain>
    </source>
</reference>
<dbReference type="Gene3D" id="3.30.40.10">
    <property type="entry name" value="Zinc/RING finger domain, C3HC4 (zinc finger)"/>
    <property type="match status" value="1"/>
</dbReference>
<keyword evidence="14" id="KW-1185">Reference proteome</keyword>
<feature type="region of interest" description="Disordered" evidence="9">
    <location>
        <begin position="1020"/>
        <end position="1054"/>
    </location>
</feature>
<gene>
    <name evidence="13" type="ORF">K460DRAFT_399093</name>
</gene>
<evidence type="ECO:0000313" key="14">
    <source>
        <dbReference type="Proteomes" id="UP000800039"/>
    </source>
</evidence>
<dbReference type="SUPFAM" id="SSF57903">
    <property type="entry name" value="FYVE/PHD zinc finger"/>
    <property type="match status" value="1"/>
</dbReference>
<feature type="compositionally biased region" description="Low complexity" evidence="9">
    <location>
        <begin position="1400"/>
        <end position="1409"/>
    </location>
</feature>
<evidence type="ECO:0000259" key="12">
    <source>
        <dbReference type="Pfam" id="PF12867"/>
    </source>
</evidence>
<keyword evidence="4" id="KW-0863">Zinc-finger</keyword>
<keyword evidence="5" id="KW-0862">Zinc</keyword>
<dbReference type="InterPro" id="IPR019786">
    <property type="entry name" value="Zinc_finger_PHD-type_CS"/>
</dbReference>
<dbReference type="PANTHER" id="PTHR43397:SF1">
    <property type="entry name" value="ERGOTHIONEINE BIOSYNTHESIS PROTEIN 1"/>
    <property type="match status" value="1"/>
</dbReference>
<dbReference type="GO" id="GO:0008270">
    <property type="term" value="F:zinc ion binding"/>
    <property type="evidence" value="ECO:0007669"/>
    <property type="project" value="UniProtKB-KW"/>
</dbReference>
<comment type="caution">
    <text evidence="13">The sequence shown here is derived from an EMBL/GenBank/DDBJ whole genome shotgun (WGS) entry which is preliminary data.</text>
</comment>
<dbReference type="InterPro" id="IPR051128">
    <property type="entry name" value="EgtD_Methyltrsf_superfamily"/>
</dbReference>
<evidence type="ECO:0000256" key="8">
    <source>
        <dbReference type="ARBA" id="ARBA00037882"/>
    </source>
</evidence>
<evidence type="ECO:0000256" key="7">
    <source>
        <dbReference type="ARBA" id="ARBA00023004"/>
    </source>
</evidence>
<dbReference type="Gene3D" id="3.90.1580.10">
    <property type="entry name" value="paralog of FGE (formylglycine-generating enzyme)"/>
    <property type="match status" value="1"/>
</dbReference>
<keyword evidence="1" id="KW-0489">Methyltransferase</keyword>
<dbReference type="OrthoDB" id="659at2759"/>
<keyword evidence="3" id="KW-0479">Metal-binding</keyword>
<dbReference type="InterPro" id="IPR016187">
    <property type="entry name" value="CTDL_fold"/>
</dbReference>
<dbReference type="RefSeq" id="XP_040783843.1">
    <property type="nucleotide sequence ID" value="XM_040936223.1"/>
</dbReference>
<evidence type="ECO:0000256" key="1">
    <source>
        <dbReference type="ARBA" id="ARBA00022603"/>
    </source>
</evidence>
<keyword evidence="7" id="KW-0408">Iron</keyword>
<evidence type="ECO:0000313" key="13">
    <source>
        <dbReference type="EMBL" id="KAF1841280.1"/>
    </source>
</evidence>
<dbReference type="Pfam" id="PF03781">
    <property type="entry name" value="FGE-sulfatase"/>
    <property type="match status" value="2"/>
</dbReference>
<dbReference type="PANTHER" id="PTHR43397">
    <property type="entry name" value="ERGOTHIONEINE BIOSYNTHESIS PROTEIN 1"/>
    <property type="match status" value="1"/>
</dbReference>
<comment type="pathway">
    <text evidence="8">Amino-acid biosynthesis; ergothioneine biosynthesis.</text>
</comment>
<evidence type="ECO:0008006" key="15">
    <source>
        <dbReference type="Google" id="ProtNLM"/>
    </source>
</evidence>
<dbReference type="GO" id="GO:0008168">
    <property type="term" value="F:methyltransferase activity"/>
    <property type="evidence" value="ECO:0007669"/>
    <property type="project" value="UniProtKB-KW"/>
</dbReference>
<feature type="region of interest" description="Disordered" evidence="9">
    <location>
        <begin position="1217"/>
        <end position="1263"/>
    </location>
</feature>
<feature type="compositionally biased region" description="Basic and acidic residues" evidence="9">
    <location>
        <begin position="1028"/>
        <end position="1050"/>
    </location>
</feature>
<evidence type="ECO:0000259" key="11">
    <source>
        <dbReference type="Pfam" id="PF10017"/>
    </source>
</evidence>
<feature type="region of interest" description="Disordered" evidence="9">
    <location>
        <begin position="891"/>
        <end position="923"/>
    </location>
</feature>